<gene>
    <name evidence="1" type="ORF">ACFSW5_07155</name>
</gene>
<reference evidence="2" key="1">
    <citation type="journal article" date="2019" name="Int. J. Syst. Evol. Microbiol.">
        <title>The Global Catalogue of Microorganisms (GCM) 10K type strain sequencing project: providing services to taxonomists for standard genome sequencing and annotation.</title>
        <authorList>
            <consortium name="The Broad Institute Genomics Platform"/>
            <consortium name="The Broad Institute Genome Sequencing Center for Infectious Disease"/>
            <person name="Wu L."/>
            <person name="Ma J."/>
        </authorList>
    </citation>
    <scope>NUCLEOTIDE SEQUENCE [LARGE SCALE GENOMIC DNA]</scope>
    <source>
        <strain evidence="2">TISTR 1827</strain>
    </source>
</reference>
<name>A0ABW5QUF5_9BACL</name>
<comment type="caution">
    <text evidence="1">The sequence shown here is derived from an EMBL/GenBank/DDBJ whole genome shotgun (WGS) entry which is preliminary data.</text>
</comment>
<dbReference type="EMBL" id="JBHUMY010000006">
    <property type="protein sequence ID" value="MFD2660046.1"/>
    <property type="molecule type" value="Genomic_DNA"/>
</dbReference>
<evidence type="ECO:0000313" key="2">
    <source>
        <dbReference type="Proteomes" id="UP001597493"/>
    </source>
</evidence>
<dbReference type="Proteomes" id="UP001597493">
    <property type="component" value="Unassembled WGS sequence"/>
</dbReference>
<dbReference type="RefSeq" id="WP_379270714.1">
    <property type="nucleotide sequence ID" value="NZ_JBHUGT010000010.1"/>
</dbReference>
<keyword evidence="2" id="KW-1185">Reference proteome</keyword>
<sequence length="212" mass="22977">MLGTQLFAKFEHERFAARKEALGIDGHASAIKMLEQIGSILKEKASARNVLEGNGQGAASEPGTADNGGAAAKLLSEALIAMQAHRPGPAVHVLGNARHPFVEQLREELRDYGFTVAQIFWFFSELIRARKGLADILQSVKTEEDWRTLTASLTHAEDPQQWGFPHSGNNEVDPVLLHFVAACRSAGVTPSFYLLFAAASLLAHGHREAAQA</sequence>
<evidence type="ECO:0000313" key="1">
    <source>
        <dbReference type="EMBL" id="MFD2660046.1"/>
    </source>
</evidence>
<proteinExistence type="predicted"/>
<protein>
    <submittedName>
        <fullName evidence="1">Uncharacterized protein</fullName>
    </submittedName>
</protein>
<organism evidence="1 2">
    <name type="scientific">Paenibacillus thailandensis</name>
    <dbReference type="NCBI Taxonomy" id="393250"/>
    <lineage>
        <taxon>Bacteria</taxon>
        <taxon>Bacillati</taxon>
        <taxon>Bacillota</taxon>
        <taxon>Bacilli</taxon>
        <taxon>Bacillales</taxon>
        <taxon>Paenibacillaceae</taxon>
        <taxon>Paenibacillus</taxon>
    </lineage>
</organism>
<accession>A0ABW5QUF5</accession>